<dbReference type="SUPFAM" id="SSF89392">
    <property type="entry name" value="Prokaryotic lipoproteins and lipoprotein localization factors"/>
    <property type="match status" value="1"/>
</dbReference>
<dbReference type="InterPro" id="IPR033399">
    <property type="entry name" value="TP_0789-like"/>
</dbReference>
<dbReference type="Proteomes" id="UP000245618">
    <property type="component" value="Unassembled WGS sequence"/>
</dbReference>
<feature type="chain" id="PRO_5015539488" evidence="2">
    <location>
        <begin position="21"/>
        <end position="248"/>
    </location>
</feature>
<dbReference type="EMBL" id="QCZH01000015">
    <property type="protein sequence ID" value="PWA08230.1"/>
    <property type="molecule type" value="Genomic_DNA"/>
</dbReference>
<feature type="domain" description="Uncharacterized protein TP-0789" evidence="3">
    <location>
        <begin position="64"/>
        <end position="245"/>
    </location>
</feature>
<evidence type="ECO:0000259" key="3">
    <source>
        <dbReference type="Pfam" id="PF17131"/>
    </source>
</evidence>
<sequence>MKKILLFFFFQLLIISFTNAQEAREIVKKADEKAKGKTSVANITIQTIRPGWSREMIMKAWTKGNDWSLILVLAPAKEKGVVFLKRQKEVWNWIPSIERNIKMPPSMMSQSWMGTDFTNDDLVKEASILEDYNHSFLKETTIDGRPCYTIQLTPKPKSAVVWGKIIMAIDKKDFMTLHVEYFDEDGSLINTMHCSDIKMLGGRLLPGKMEMTPANKKGNKTIMLYNSLVFDTPINDSYFTTQNMTKAK</sequence>
<keyword evidence="1 2" id="KW-0732">Signal</keyword>
<gene>
    <name evidence="4" type="ORF">DB891_12580</name>
</gene>
<dbReference type="RefSeq" id="WP_116763930.1">
    <property type="nucleotide sequence ID" value="NZ_QCZH01000015.1"/>
</dbReference>
<comment type="caution">
    <text evidence="4">The sequence shown here is derived from an EMBL/GenBank/DDBJ whole genome shotgun (WGS) entry which is preliminary data.</text>
</comment>
<dbReference type="PANTHER" id="PTHR37507:SF2">
    <property type="entry name" value="SPORULATION PROTEIN YDCC"/>
    <property type="match status" value="1"/>
</dbReference>
<evidence type="ECO:0000256" key="1">
    <source>
        <dbReference type="ARBA" id="ARBA00022729"/>
    </source>
</evidence>
<dbReference type="AlphaFoldDB" id="A0A2U1JSP7"/>
<evidence type="ECO:0000313" key="5">
    <source>
        <dbReference type="Proteomes" id="UP000245618"/>
    </source>
</evidence>
<proteinExistence type="predicted"/>
<reference evidence="4 5" key="1">
    <citation type="submission" date="2018-04" db="EMBL/GenBank/DDBJ databases">
        <title>Flavobacterium sp. nov., isolated from glacier ice.</title>
        <authorList>
            <person name="Liu Q."/>
            <person name="Xin Y.-H."/>
        </authorList>
    </citation>
    <scope>NUCLEOTIDE SEQUENCE [LARGE SCALE GENOMIC DNA]</scope>
    <source>
        <strain evidence="4 5">LB2P30</strain>
    </source>
</reference>
<dbReference type="InterPro" id="IPR052944">
    <property type="entry name" value="Sporulation_related"/>
</dbReference>
<dbReference type="Gene3D" id="2.50.20.10">
    <property type="entry name" value="Lipoprotein localisation LolA/LolB/LppX"/>
    <property type="match status" value="1"/>
</dbReference>
<name>A0A2U1JSP7_9FLAO</name>
<dbReference type="PANTHER" id="PTHR37507">
    <property type="entry name" value="SPORULATION PROTEIN YDCC"/>
    <property type="match status" value="1"/>
</dbReference>
<dbReference type="CDD" id="cd16329">
    <property type="entry name" value="LolA_like"/>
    <property type="match status" value="1"/>
</dbReference>
<dbReference type="InterPro" id="IPR029046">
    <property type="entry name" value="LolA/LolB/LppX"/>
</dbReference>
<keyword evidence="4" id="KW-0449">Lipoprotein</keyword>
<protein>
    <submittedName>
        <fullName evidence="4">Outer membrane lipoprotein-sorting protein</fullName>
    </submittedName>
</protein>
<keyword evidence="5" id="KW-1185">Reference proteome</keyword>
<evidence type="ECO:0000256" key="2">
    <source>
        <dbReference type="SAM" id="SignalP"/>
    </source>
</evidence>
<feature type="signal peptide" evidence="2">
    <location>
        <begin position="1"/>
        <end position="20"/>
    </location>
</feature>
<evidence type="ECO:0000313" key="4">
    <source>
        <dbReference type="EMBL" id="PWA08230.1"/>
    </source>
</evidence>
<accession>A0A2U1JSP7</accession>
<dbReference type="Pfam" id="PF17131">
    <property type="entry name" value="LolA_like"/>
    <property type="match status" value="1"/>
</dbReference>
<organism evidence="4 5">
    <name type="scientific">Flavobacterium laiguense</name>
    <dbReference type="NCBI Taxonomy" id="2169409"/>
    <lineage>
        <taxon>Bacteria</taxon>
        <taxon>Pseudomonadati</taxon>
        <taxon>Bacteroidota</taxon>
        <taxon>Flavobacteriia</taxon>
        <taxon>Flavobacteriales</taxon>
        <taxon>Flavobacteriaceae</taxon>
        <taxon>Flavobacterium</taxon>
    </lineage>
</organism>
<dbReference type="OrthoDB" id="9803781at2"/>